<sequence length="73" mass="8278">MPTESEPAQGSPSFYSKNVINKQRLSILYTFSATSKSNKELLLKSHTSVEDLLLKARTSCAQRRSHHILWKST</sequence>
<dbReference type="AlphaFoldDB" id="A0A3R9P376"/>
<name>A0A3R9P376_9BACI</name>
<dbReference type="Proteomes" id="UP000275076">
    <property type="component" value="Unassembled WGS sequence"/>
</dbReference>
<protein>
    <submittedName>
        <fullName evidence="1">Uncharacterized protein</fullName>
    </submittedName>
</protein>
<dbReference type="EMBL" id="RBVX01000085">
    <property type="protein sequence ID" value="RSL29204.1"/>
    <property type="molecule type" value="Genomic_DNA"/>
</dbReference>
<gene>
    <name evidence="1" type="ORF">D7Z54_32470</name>
</gene>
<accession>A0A3R9P376</accession>
<organism evidence="1 2">
    <name type="scientific">Salibacterium salarium</name>
    <dbReference type="NCBI Taxonomy" id="284579"/>
    <lineage>
        <taxon>Bacteria</taxon>
        <taxon>Bacillati</taxon>
        <taxon>Bacillota</taxon>
        <taxon>Bacilli</taxon>
        <taxon>Bacillales</taxon>
        <taxon>Bacillaceae</taxon>
    </lineage>
</organism>
<comment type="caution">
    <text evidence="1">The sequence shown here is derived from an EMBL/GenBank/DDBJ whole genome shotgun (WGS) entry which is preliminary data.</text>
</comment>
<reference evidence="1 2" key="1">
    <citation type="submission" date="2018-10" db="EMBL/GenBank/DDBJ databases">
        <title>Draft genome sequence of Bacillus salarius IM0101, isolated from a hypersaline soil in Inner Mongolia, China.</title>
        <authorList>
            <person name="Yamprayoonswat W."/>
            <person name="Boonvisut S."/>
            <person name="Jumpathong W."/>
            <person name="Sittihan S."/>
            <person name="Ruangsuj P."/>
            <person name="Wanthongcharoen S."/>
            <person name="Thongpramul N."/>
            <person name="Pimmason S."/>
            <person name="Yu B."/>
            <person name="Yasawong M."/>
        </authorList>
    </citation>
    <scope>NUCLEOTIDE SEQUENCE [LARGE SCALE GENOMIC DNA]</scope>
    <source>
        <strain evidence="1 2">IM0101</strain>
    </source>
</reference>
<proteinExistence type="predicted"/>
<keyword evidence="2" id="KW-1185">Reference proteome</keyword>
<evidence type="ECO:0000313" key="1">
    <source>
        <dbReference type="EMBL" id="RSL29204.1"/>
    </source>
</evidence>
<evidence type="ECO:0000313" key="2">
    <source>
        <dbReference type="Proteomes" id="UP000275076"/>
    </source>
</evidence>